<name>A0A0E3C009_9BURK</name>
<dbReference type="GO" id="GO:0003677">
    <property type="term" value="F:DNA binding"/>
    <property type="evidence" value="ECO:0007669"/>
    <property type="project" value="UniProtKB-UniRule"/>
</dbReference>
<dbReference type="Pfam" id="PF00872">
    <property type="entry name" value="Transposase_mut"/>
    <property type="match status" value="1"/>
</dbReference>
<keyword evidence="3 6" id="KW-0815">Transposition</keyword>
<comment type="function">
    <text evidence="1 6">Required for the transposition of the insertion element.</text>
</comment>
<comment type="similarity">
    <text evidence="2 6">Belongs to the transposase mutator family.</text>
</comment>
<keyword evidence="5 6" id="KW-0233">DNA recombination</keyword>
<evidence type="ECO:0000256" key="5">
    <source>
        <dbReference type="ARBA" id="ARBA00023172"/>
    </source>
</evidence>
<gene>
    <name evidence="8" type="ORF">P608_02505</name>
</gene>
<evidence type="ECO:0000256" key="6">
    <source>
        <dbReference type="RuleBase" id="RU365089"/>
    </source>
</evidence>
<evidence type="ECO:0000313" key="8">
    <source>
        <dbReference type="EMBL" id="KGH20708.1"/>
    </source>
</evidence>
<feature type="region of interest" description="Disordered" evidence="7">
    <location>
        <begin position="62"/>
        <end position="81"/>
    </location>
</feature>
<dbReference type="InterPro" id="IPR001207">
    <property type="entry name" value="Transposase_mutator"/>
</dbReference>
<dbReference type="PANTHER" id="PTHR33217:SF5">
    <property type="entry name" value="MUTATOR FAMILY TRANSPOSASE"/>
    <property type="match status" value="1"/>
</dbReference>
<dbReference type="PROSITE" id="PS01007">
    <property type="entry name" value="TRANSPOSASE_MUTATOR"/>
    <property type="match status" value="1"/>
</dbReference>
<evidence type="ECO:0000313" key="9">
    <source>
        <dbReference type="Proteomes" id="UP000029549"/>
    </source>
</evidence>
<accession>A0A0E3C009</accession>
<comment type="caution">
    <text evidence="8">The sequence shown here is derived from an EMBL/GenBank/DDBJ whole genome shotgun (WGS) entry which is preliminary data.</text>
</comment>
<evidence type="ECO:0000256" key="1">
    <source>
        <dbReference type="ARBA" id="ARBA00002190"/>
    </source>
</evidence>
<dbReference type="PANTHER" id="PTHR33217">
    <property type="entry name" value="TRANSPOSASE FOR INSERTION SEQUENCE ELEMENT IS1081"/>
    <property type="match status" value="1"/>
</dbReference>
<dbReference type="GO" id="GO:0006313">
    <property type="term" value="P:DNA transposition"/>
    <property type="evidence" value="ECO:0007669"/>
    <property type="project" value="UniProtKB-UniRule"/>
</dbReference>
<sequence>MPRKTKTTASADKAAQPQFSAELLEQLIPGPVTPAELEGIFQQFKKSVLERALGAEMSHHLGYAPGQAKPEGSAANHRNGKSAKTVLTDVGALRIDVPRDREGTFEPQLIGKHERRFTGFDDKIIAMYARGMTVREIQGFLAEMYSVDVSPDLISRVTDEVMSEVTAWQTRPLESMYPVVFFDALRVKIREDAVVRSKAVYLALGVLPDGSRDILGIWIENTEGAKFWMKVFNDLKTRGVNDILIAVTDGLKGMPEALGAVFPATTLQTCIVHLIRGSLDFASWKDRKALAAAIKPIYTAVNAEAAEAELHAFEAGPWGQKFPTVASAWRRAWDKVIPFFAFPPEVRRVIYTTNAIESVNARLRKIIKTRGHFPSDDAATKLIWLALRNITEDWGRAANNWKSAMNQFAILYEDRFTKSST</sequence>
<reference evidence="8 9" key="1">
    <citation type="submission" date="2013-09" db="EMBL/GenBank/DDBJ databases">
        <title>High correlation between genotypes and phenotypes of environmental bacteria Comamonas testosteroni strains.</title>
        <authorList>
            <person name="Liu L."/>
            <person name="Zhu W."/>
            <person name="Xia X."/>
            <person name="Xu B."/>
            <person name="Luo M."/>
            <person name="Wang G."/>
        </authorList>
    </citation>
    <scope>NUCLEOTIDE SEQUENCE [LARGE SCALE GENOMIC DNA]</scope>
    <source>
        <strain evidence="8 9">DF2</strain>
    </source>
</reference>
<evidence type="ECO:0000256" key="3">
    <source>
        <dbReference type="ARBA" id="ARBA00022578"/>
    </source>
</evidence>
<evidence type="ECO:0000256" key="2">
    <source>
        <dbReference type="ARBA" id="ARBA00010961"/>
    </source>
</evidence>
<dbReference type="AlphaFoldDB" id="A0A0E3C009"/>
<proteinExistence type="inferred from homology"/>
<dbReference type="GO" id="GO:0004803">
    <property type="term" value="F:transposase activity"/>
    <property type="evidence" value="ECO:0007669"/>
    <property type="project" value="UniProtKB-UniRule"/>
</dbReference>
<dbReference type="RefSeq" id="WP_034396087.1">
    <property type="nucleotide sequence ID" value="NZ_AWTM01000071.1"/>
</dbReference>
<keyword evidence="6" id="KW-0814">Transposable element</keyword>
<evidence type="ECO:0000256" key="7">
    <source>
        <dbReference type="SAM" id="MobiDB-lite"/>
    </source>
</evidence>
<organism evidence="8 9">
    <name type="scientific">Comamonas thiooxydans</name>
    <dbReference type="NCBI Taxonomy" id="363952"/>
    <lineage>
        <taxon>Bacteria</taxon>
        <taxon>Pseudomonadati</taxon>
        <taxon>Pseudomonadota</taxon>
        <taxon>Betaproteobacteria</taxon>
        <taxon>Burkholderiales</taxon>
        <taxon>Comamonadaceae</taxon>
        <taxon>Comamonas</taxon>
    </lineage>
</organism>
<keyword evidence="4 6" id="KW-0238">DNA-binding</keyword>
<dbReference type="Proteomes" id="UP000029549">
    <property type="component" value="Unassembled WGS sequence"/>
</dbReference>
<evidence type="ECO:0000256" key="4">
    <source>
        <dbReference type="ARBA" id="ARBA00023125"/>
    </source>
</evidence>
<keyword evidence="9" id="KW-1185">Reference proteome</keyword>
<dbReference type="EMBL" id="AWTP01000012">
    <property type="protein sequence ID" value="KGH20708.1"/>
    <property type="molecule type" value="Genomic_DNA"/>
</dbReference>
<dbReference type="NCBIfam" id="NF033543">
    <property type="entry name" value="transpos_IS256"/>
    <property type="match status" value="1"/>
</dbReference>
<protein>
    <recommendedName>
        <fullName evidence="6">Mutator family transposase</fullName>
    </recommendedName>
</protein>